<dbReference type="GO" id="GO:0008270">
    <property type="term" value="F:zinc ion binding"/>
    <property type="evidence" value="ECO:0007669"/>
    <property type="project" value="UniProtKB-UniRule"/>
</dbReference>
<dbReference type="HOGENOM" id="CLU_080999_3_1_0"/>
<dbReference type="KEGG" id="mhd:Marky_1654"/>
<dbReference type="GO" id="GO:0005975">
    <property type="term" value="P:carbohydrate metabolic process"/>
    <property type="evidence" value="ECO:0007669"/>
    <property type="project" value="UniProtKB-UniRule"/>
</dbReference>
<comment type="similarity">
    <text evidence="3 9">Belongs to the SIS family. GmhA subfamily.</text>
</comment>
<comment type="function">
    <text evidence="9">Catalyzes the isomerization of sedoheptulose 7-phosphate in D-glycero-D-manno-heptose 7-phosphate.</text>
</comment>
<evidence type="ECO:0000313" key="13">
    <source>
        <dbReference type="Proteomes" id="UP000007030"/>
    </source>
</evidence>
<keyword evidence="10" id="KW-0175">Coiled coil</keyword>
<evidence type="ECO:0000256" key="3">
    <source>
        <dbReference type="ARBA" id="ARBA00009894"/>
    </source>
</evidence>
<dbReference type="GO" id="GO:0008968">
    <property type="term" value="F:D-sedoheptulose 7-phosphate isomerase activity"/>
    <property type="evidence" value="ECO:0007669"/>
    <property type="project" value="UniProtKB-UniRule"/>
</dbReference>
<dbReference type="CDD" id="cd05006">
    <property type="entry name" value="SIS_GmhA"/>
    <property type="match status" value="1"/>
</dbReference>
<organism evidence="12 13">
    <name type="scientific">Marinithermus hydrothermalis (strain DSM 14884 / JCM 11576 / T1)</name>
    <dbReference type="NCBI Taxonomy" id="869210"/>
    <lineage>
        <taxon>Bacteria</taxon>
        <taxon>Thermotogati</taxon>
        <taxon>Deinococcota</taxon>
        <taxon>Deinococci</taxon>
        <taxon>Thermales</taxon>
        <taxon>Thermaceae</taxon>
        <taxon>Marinithermus</taxon>
    </lineage>
</organism>
<evidence type="ECO:0000256" key="10">
    <source>
        <dbReference type="SAM" id="Coils"/>
    </source>
</evidence>
<dbReference type="NCBIfam" id="TIGR00441">
    <property type="entry name" value="gmhA"/>
    <property type="match status" value="1"/>
</dbReference>
<feature type="binding site" evidence="9">
    <location>
        <begin position="53"/>
        <end position="55"/>
    </location>
    <ligand>
        <name>substrate</name>
    </ligand>
</feature>
<dbReference type="GO" id="GO:0005737">
    <property type="term" value="C:cytoplasm"/>
    <property type="evidence" value="ECO:0007669"/>
    <property type="project" value="UniProtKB-SubCell"/>
</dbReference>
<keyword evidence="7 9" id="KW-0413">Isomerase</keyword>
<reference evidence="12 13" key="1">
    <citation type="journal article" date="2012" name="Stand. Genomic Sci.">
        <title>Complete genome sequence of the aerobic, heterotroph Marinithermus hydrothermalis type strain (T1(T)) from a deep-sea hydrothermal vent chimney.</title>
        <authorList>
            <person name="Copeland A."/>
            <person name="Gu W."/>
            <person name="Yasawong M."/>
            <person name="Lapidus A."/>
            <person name="Lucas S."/>
            <person name="Deshpande S."/>
            <person name="Pagani I."/>
            <person name="Tapia R."/>
            <person name="Cheng J.F."/>
            <person name="Goodwin L.A."/>
            <person name="Pitluck S."/>
            <person name="Liolios K."/>
            <person name="Ivanova N."/>
            <person name="Mavromatis K."/>
            <person name="Mikhailova N."/>
            <person name="Pati A."/>
            <person name="Chen A."/>
            <person name="Palaniappan K."/>
            <person name="Land M."/>
            <person name="Pan C."/>
            <person name="Brambilla E.M."/>
            <person name="Rohde M."/>
            <person name="Tindall B.J."/>
            <person name="Sikorski J."/>
            <person name="Goker M."/>
            <person name="Detter J.C."/>
            <person name="Bristow J."/>
            <person name="Eisen J.A."/>
            <person name="Markowitz V."/>
            <person name="Hugenholtz P."/>
            <person name="Kyrpides N.C."/>
            <person name="Klenk H.P."/>
            <person name="Woyke T."/>
        </authorList>
    </citation>
    <scope>NUCLEOTIDE SEQUENCE [LARGE SCALE GENOMIC DNA]</scope>
    <source>
        <strain evidence="13">DSM 14884 / JCM 11576 / T1</strain>
    </source>
</reference>
<protein>
    <recommendedName>
        <fullName evidence="9">Phosphoheptose isomerase</fullName>
        <ecNumber evidence="9">5.3.1.28</ecNumber>
    </recommendedName>
    <alternativeName>
        <fullName evidence="9">Sedoheptulose 7-phosphate isomerase</fullName>
    </alternativeName>
</protein>
<evidence type="ECO:0000256" key="1">
    <source>
        <dbReference type="ARBA" id="ARBA00000348"/>
    </source>
</evidence>
<feature type="domain" description="SIS" evidence="11">
    <location>
        <begin position="38"/>
        <end position="192"/>
    </location>
</feature>
<feature type="binding site" evidence="9">
    <location>
        <position position="173"/>
    </location>
    <ligand>
        <name>substrate</name>
    </ligand>
</feature>
<keyword evidence="4 9" id="KW-0963">Cytoplasm</keyword>
<feature type="binding site" evidence="9">
    <location>
        <position position="173"/>
    </location>
    <ligand>
        <name>Zn(2+)</name>
        <dbReference type="ChEBI" id="CHEBI:29105"/>
    </ligand>
</feature>
<evidence type="ECO:0000259" key="11">
    <source>
        <dbReference type="PROSITE" id="PS51464"/>
    </source>
</evidence>
<keyword evidence="6 9" id="KW-0862">Zinc</keyword>
<dbReference type="InterPro" id="IPR004515">
    <property type="entry name" value="Phosphoheptose_Isoase"/>
</dbReference>
<dbReference type="GO" id="GO:2001061">
    <property type="term" value="P:D-glycero-D-manno-heptose 7-phosphate biosynthetic process"/>
    <property type="evidence" value="ECO:0007669"/>
    <property type="project" value="UniProtKB-UniPathway"/>
</dbReference>
<dbReference type="InterPro" id="IPR035461">
    <property type="entry name" value="GmhA/DiaA"/>
</dbReference>
<feature type="binding site" evidence="9">
    <location>
        <position position="62"/>
    </location>
    <ligand>
        <name>Zn(2+)</name>
        <dbReference type="ChEBI" id="CHEBI:29105"/>
    </ligand>
</feature>
<evidence type="ECO:0000256" key="7">
    <source>
        <dbReference type="ARBA" id="ARBA00023235"/>
    </source>
</evidence>
<dbReference type="UniPathway" id="UPA00041">
    <property type="reaction ID" value="UER00436"/>
</dbReference>
<comment type="pathway">
    <text evidence="9">Carbohydrate biosynthesis; D-glycero-D-manno-heptose 7-phosphate biosynthesis; D-glycero-alpha-D-manno-heptose 7-phosphate and D-glycero-beta-D-manno-heptose 7-phosphate from sedoheptulose 7-phosphate: step 1/1.</text>
</comment>
<feature type="coiled-coil region" evidence="10">
    <location>
        <begin position="14"/>
        <end position="44"/>
    </location>
</feature>
<evidence type="ECO:0000256" key="2">
    <source>
        <dbReference type="ARBA" id="ARBA00004496"/>
    </source>
</evidence>
<dbReference type="Pfam" id="PF13580">
    <property type="entry name" value="SIS_2"/>
    <property type="match status" value="1"/>
</dbReference>
<keyword evidence="5 9" id="KW-0479">Metal-binding</keyword>
<feature type="binding site" evidence="9">
    <location>
        <position position="126"/>
    </location>
    <ligand>
        <name>substrate</name>
    </ligand>
</feature>
<dbReference type="Proteomes" id="UP000007030">
    <property type="component" value="Chromosome"/>
</dbReference>
<dbReference type="PANTHER" id="PTHR30390">
    <property type="entry name" value="SEDOHEPTULOSE 7-PHOSPHATE ISOMERASE / DNAA INITIATOR-ASSOCIATING FACTOR FOR REPLICATION INITIATION"/>
    <property type="match status" value="1"/>
</dbReference>
<dbReference type="GO" id="GO:0097367">
    <property type="term" value="F:carbohydrate derivative binding"/>
    <property type="evidence" value="ECO:0007669"/>
    <property type="project" value="InterPro"/>
</dbReference>
<comment type="catalytic activity">
    <reaction evidence="1 9">
        <text>2 D-sedoheptulose 7-phosphate = D-glycero-alpha-D-manno-heptose 7-phosphate + D-glycero-beta-D-manno-heptose 7-phosphate</text>
        <dbReference type="Rhea" id="RHEA:27489"/>
        <dbReference type="ChEBI" id="CHEBI:57483"/>
        <dbReference type="ChEBI" id="CHEBI:60203"/>
        <dbReference type="ChEBI" id="CHEBI:60204"/>
        <dbReference type="EC" id="5.3.1.28"/>
    </reaction>
</comment>
<proteinExistence type="inferred from homology"/>
<gene>
    <name evidence="9" type="primary">gmhA</name>
    <name evidence="12" type="ordered locus">Marky_1654</name>
</gene>
<evidence type="ECO:0000313" key="12">
    <source>
        <dbReference type="EMBL" id="AEB12389.1"/>
    </source>
</evidence>
<feature type="binding site" evidence="9">
    <location>
        <begin position="95"/>
        <end position="96"/>
    </location>
    <ligand>
        <name>substrate</name>
    </ligand>
</feature>
<accession>F2NKE0</accession>
<comment type="miscellaneous">
    <text evidence="9">The reaction produces a racemic mixture of D-glycero-alpha-D-manno-heptose 7-phosphate and D-glycero-beta-D-manno-heptose 7-phosphate.</text>
</comment>
<evidence type="ECO:0000256" key="9">
    <source>
        <dbReference type="HAMAP-Rule" id="MF_00067"/>
    </source>
</evidence>
<dbReference type="AlphaFoldDB" id="F2NKE0"/>
<comment type="cofactor">
    <cofactor evidence="9">
        <name>Zn(2+)</name>
        <dbReference type="ChEBI" id="CHEBI:29105"/>
    </cofactor>
    <text evidence="9">Binds 1 zinc ion per subunit.</text>
</comment>
<dbReference type="STRING" id="869210.Marky_1654"/>
<dbReference type="Gene3D" id="3.40.50.10490">
    <property type="entry name" value="Glucose-6-phosphate isomerase like protein, domain 1"/>
    <property type="match status" value="1"/>
</dbReference>
<evidence type="ECO:0000256" key="4">
    <source>
        <dbReference type="ARBA" id="ARBA00022490"/>
    </source>
</evidence>
<dbReference type="PROSITE" id="PS51464">
    <property type="entry name" value="SIS"/>
    <property type="match status" value="1"/>
</dbReference>
<dbReference type="HAMAP" id="MF_00067">
    <property type="entry name" value="GmhA"/>
    <property type="match status" value="1"/>
</dbReference>
<dbReference type="EMBL" id="CP002630">
    <property type="protein sequence ID" value="AEB12389.1"/>
    <property type="molecule type" value="Genomic_DNA"/>
</dbReference>
<evidence type="ECO:0000256" key="6">
    <source>
        <dbReference type="ARBA" id="ARBA00022833"/>
    </source>
</evidence>
<dbReference type="eggNOG" id="COG0279">
    <property type="taxonomic scope" value="Bacteria"/>
</dbReference>
<dbReference type="PANTHER" id="PTHR30390:SF6">
    <property type="entry name" value="DNAA INITIATOR-ASSOCIATING PROTEIN DIAA"/>
    <property type="match status" value="1"/>
</dbReference>
<keyword evidence="8 9" id="KW-0119">Carbohydrate metabolism</keyword>
<dbReference type="InterPro" id="IPR050099">
    <property type="entry name" value="SIS_GmhA/DiaA_subfam"/>
</dbReference>
<comment type="subcellular location">
    <subcellularLocation>
        <location evidence="2 9">Cytoplasm</location>
    </subcellularLocation>
</comment>
<dbReference type="InterPro" id="IPR046348">
    <property type="entry name" value="SIS_dom_sf"/>
</dbReference>
<dbReference type="EC" id="5.3.1.28" evidence="9"/>
<feature type="binding site" evidence="9">
    <location>
        <position position="66"/>
    </location>
    <ligand>
        <name>Zn(2+)</name>
        <dbReference type="ChEBI" id="CHEBI:29105"/>
    </ligand>
</feature>
<dbReference type="InterPro" id="IPR001347">
    <property type="entry name" value="SIS_dom"/>
</dbReference>
<sequence length="192" mass="19995">MAARVNGQAASRLMEEHLEVVQAARSLAQEVERAAERIARSLEAGGKVLLCGNGGSAADAQHIAAELVGRFLKERRALPALALNTNTSIVSAIGNDYGFAEVFARQVAAMGHAGDVLVAISTSGNSANVLRAAETARAKGLEVIGLTGAGGGRLAELCDLCLRVPSTSTPRIQEVHILIGHIISQLIEEHVC</sequence>
<dbReference type="SUPFAM" id="SSF53697">
    <property type="entry name" value="SIS domain"/>
    <property type="match status" value="1"/>
</dbReference>
<feature type="binding site" evidence="9">
    <location>
        <begin position="121"/>
        <end position="123"/>
    </location>
    <ligand>
        <name>substrate</name>
    </ligand>
</feature>
<evidence type="ECO:0000256" key="5">
    <source>
        <dbReference type="ARBA" id="ARBA00022723"/>
    </source>
</evidence>
<keyword evidence="13" id="KW-1185">Reference proteome</keyword>
<name>F2NKE0_MARHT</name>
<feature type="binding site" evidence="9">
    <location>
        <position position="66"/>
    </location>
    <ligand>
        <name>substrate</name>
    </ligand>
</feature>
<evidence type="ECO:0000256" key="8">
    <source>
        <dbReference type="ARBA" id="ARBA00023277"/>
    </source>
</evidence>
<feature type="binding site" evidence="9">
    <location>
        <position position="181"/>
    </location>
    <ligand>
        <name>Zn(2+)</name>
        <dbReference type="ChEBI" id="CHEBI:29105"/>
    </ligand>
</feature>